<evidence type="ECO:0000256" key="1">
    <source>
        <dbReference type="ARBA" id="ARBA00004571"/>
    </source>
</evidence>
<dbReference type="SUPFAM" id="SSF56935">
    <property type="entry name" value="Porins"/>
    <property type="match status" value="1"/>
</dbReference>
<dbReference type="InterPro" id="IPR012910">
    <property type="entry name" value="Plug_dom"/>
</dbReference>
<feature type="chain" id="PRO_5016163780" evidence="12">
    <location>
        <begin position="20"/>
        <end position="795"/>
    </location>
</feature>
<dbReference type="InterPro" id="IPR039426">
    <property type="entry name" value="TonB-dep_rcpt-like"/>
</dbReference>
<keyword evidence="16" id="KW-1185">Reference proteome</keyword>
<feature type="domain" description="TonB-dependent receptor-like beta-barrel" evidence="13">
    <location>
        <begin position="310"/>
        <end position="758"/>
    </location>
</feature>
<dbReference type="InterPro" id="IPR008969">
    <property type="entry name" value="CarboxyPept-like_regulatory"/>
</dbReference>
<dbReference type="PANTHER" id="PTHR30069">
    <property type="entry name" value="TONB-DEPENDENT OUTER MEMBRANE RECEPTOR"/>
    <property type="match status" value="1"/>
</dbReference>
<evidence type="ECO:0000256" key="4">
    <source>
        <dbReference type="ARBA" id="ARBA00022692"/>
    </source>
</evidence>
<evidence type="ECO:0000256" key="11">
    <source>
        <dbReference type="RuleBase" id="RU003357"/>
    </source>
</evidence>
<evidence type="ECO:0000256" key="3">
    <source>
        <dbReference type="ARBA" id="ARBA00022452"/>
    </source>
</evidence>
<comment type="subcellular location">
    <subcellularLocation>
        <location evidence="1 10">Cell outer membrane</location>
        <topology evidence="1 10">Multi-pass membrane protein</topology>
    </subcellularLocation>
</comment>
<keyword evidence="2 10" id="KW-0813">Transport</keyword>
<evidence type="ECO:0000259" key="14">
    <source>
        <dbReference type="Pfam" id="PF07715"/>
    </source>
</evidence>
<comment type="caution">
    <text evidence="15">The sequence shown here is derived from an EMBL/GenBank/DDBJ whole genome shotgun (WGS) entry which is preliminary data.</text>
</comment>
<dbReference type="InterPro" id="IPR036942">
    <property type="entry name" value="Beta-barrel_TonB_sf"/>
</dbReference>
<dbReference type="Proteomes" id="UP000249248">
    <property type="component" value="Unassembled WGS sequence"/>
</dbReference>
<dbReference type="InterPro" id="IPR037066">
    <property type="entry name" value="Plug_dom_sf"/>
</dbReference>
<dbReference type="Gene3D" id="2.40.170.20">
    <property type="entry name" value="TonB-dependent receptor, beta-barrel domain"/>
    <property type="match status" value="1"/>
</dbReference>
<evidence type="ECO:0000256" key="5">
    <source>
        <dbReference type="ARBA" id="ARBA00022729"/>
    </source>
</evidence>
<feature type="domain" description="TonB-dependent receptor plug" evidence="14">
    <location>
        <begin position="118"/>
        <end position="231"/>
    </location>
</feature>
<dbReference type="SUPFAM" id="SSF49464">
    <property type="entry name" value="Carboxypeptidase regulatory domain-like"/>
    <property type="match status" value="1"/>
</dbReference>
<dbReference type="OrthoDB" id="9782587at2"/>
<dbReference type="AlphaFoldDB" id="A0A2W1NI58"/>
<dbReference type="RefSeq" id="WP_111061614.1">
    <property type="nucleotide sequence ID" value="NZ_JBHUCU010000007.1"/>
</dbReference>
<gene>
    <name evidence="15" type="ORF">DNU06_02470</name>
</gene>
<dbReference type="EMBL" id="QKSB01000001">
    <property type="protein sequence ID" value="PZE18713.1"/>
    <property type="molecule type" value="Genomic_DNA"/>
</dbReference>
<dbReference type="GO" id="GO:0044718">
    <property type="term" value="P:siderophore transmembrane transport"/>
    <property type="evidence" value="ECO:0007669"/>
    <property type="project" value="TreeGrafter"/>
</dbReference>
<dbReference type="PROSITE" id="PS52016">
    <property type="entry name" value="TONB_DEPENDENT_REC_3"/>
    <property type="match status" value="1"/>
</dbReference>
<dbReference type="GO" id="GO:0015344">
    <property type="term" value="F:siderophore uptake transmembrane transporter activity"/>
    <property type="evidence" value="ECO:0007669"/>
    <property type="project" value="TreeGrafter"/>
</dbReference>
<evidence type="ECO:0000256" key="7">
    <source>
        <dbReference type="ARBA" id="ARBA00023136"/>
    </source>
</evidence>
<dbReference type="GO" id="GO:0009279">
    <property type="term" value="C:cell outer membrane"/>
    <property type="evidence" value="ECO:0007669"/>
    <property type="project" value="UniProtKB-SubCell"/>
</dbReference>
<dbReference type="Gene3D" id="2.170.130.10">
    <property type="entry name" value="TonB-dependent receptor, plug domain"/>
    <property type="match status" value="1"/>
</dbReference>
<keyword evidence="8 15" id="KW-0675">Receptor</keyword>
<keyword evidence="6 11" id="KW-0798">TonB box</keyword>
<evidence type="ECO:0000256" key="6">
    <source>
        <dbReference type="ARBA" id="ARBA00023077"/>
    </source>
</evidence>
<reference evidence="15 16" key="1">
    <citation type="submission" date="2018-06" db="EMBL/GenBank/DDBJ databases">
        <title>The draft genome sequence of Crocinitomix sp. SM1701.</title>
        <authorList>
            <person name="Zhang X."/>
        </authorList>
    </citation>
    <scope>NUCLEOTIDE SEQUENCE [LARGE SCALE GENOMIC DNA]</scope>
    <source>
        <strain evidence="15 16">SM1701</strain>
    </source>
</reference>
<comment type="similarity">
    <text evidence="10 11">Belongs to the TonB-dependent receptor family.</text>
</comment>
<dbReference type="Gene3D" id="2.60.40.1120">
    <property type="entry name" value="Carboxypeptidase-like, regulatory domain"/>
    <property type="match status" value="1"/>
</dbReference>
<keyword evidence="3 10" id="KW-1134">Transmembrane beta strand</keyword>
<dbReference type="PANTHER" id="PTHR30069:SF29">
    <property type="entry name" value="HEMOGLOBIN AND HEMOGLOBIN-HAPTOGLOBIN-BINDING PROTEIN 1-RELATED"/>
    <property type="match status" value="1"/>
</dbReference>
<keyword evidence="5 12" id="KW-0732">Signal</keyword>
<keyword evidence="7 10" id="KW-0472">Membrane</keyword>
<organism evidence="15 16">
    <name type="scientific">Putridiphycobacter roseus</name>
    <dbReference type="NCBI Taxonomy" id="2219161"/>
    <lineage>
        <taxon>Bacteria</taxon>
        <taxon>Pseudomonadati</taxon>
        <taxon>Bacteroidota</taxon>
        <taxon>Flavobacteriia</taxon>
        <taxon>Flavobacteriales</taxon>
        <taxon>Crocinitomicaceae</taxon>
        <taxon>Putridiphycobacter</taxon>
    </lineage>
</organism>
<evidence type="ECO:0000313" key="15">
    <source>
        <dbReference type="EMBL" id="PZE18713.1"/>
    </source>
</evidence>
<accession>A0A2W1NI58</accession>
<dbReference type="Pfam" id="PF07715">
    <property type="entry name" value="Plug"/>
    <property type="match status" value="1"/>
</dbReference>
<dbReference type="InterPro" id="IPR000531">
    <property type="entry name" value="Beta-barrel_TonB"/>
</dbReference>
<evidence type="ECO:0000256" key="12">
    <source>
        <dbReference type="SAM" id="SignalP"/>
    </source>
</evidence>
<evidence type="ECO:0000256" key="8">
    <source>
        <dbReference type="ARBA" id="ARBA00023170"/>
    </source>
</evidence>
<feature type="signal peptide" evidence="12">
    <location>
        <begin position="1"/>
        <end position="19"/>
    </location>
</feature>
<evidence type="ECO:0000313" key="16">
    <source>
        <dbReference type="Proteomes" id="UP000249248"/>
    </source>
</evidence>
<evidence type="ECO:0000256" key="10">
    <source>
        <dbReference type="PROSITE-ProRule" id="PRU01360"/>
    </source>
</evidence>
<evidence type="ECO:0000259" key="13">
    <source>
        <dbReference type="Pfam" id="PF00593"/>
    </source>
</evidence>
<keyword evidence="4 10" id="KW-0812">Transmembrane</keyword>
<keyword evidence="9 10" id="KW-0998">Cell outer membrane</keyword>
<protein>
    <submittedName>
        <fullName evidence="15">TonB-dependent receptor</fullName>
    </submittedName>
</protein>
<dbReference type="Pfam" id="PF13715">
    <property type="entry name" value="CarbopepD_reg_2"/>
    <property type="match status" value="1"/>
</dbReference>
<proteinExistence type="inferred from homology"/>
<sequence length="795" mass="87178">MNKLLSMIALMLTMMNAWSQSQINGVVLDSQTNLPLVGASIKTDLKQKTTSDLKGVFSISCTDSMQVTVTYVGYHAFRKVVRNCNAKLMVQLKPKKEQLNAVEVNPEPNELESTLLAPNARVSIDSTAINRGTGLFLNDALNTSVPGVTMQSRTSSAGQQINIRGYGNGLGFKGANNNFDGQGSKVYLNGIAITDAEGVTMLDDIDFGSVNKVTVDKGPSGTLYGLAIAGVVNLETQKALKNSSSIGQDVLVGSYGLARATTRLAIGGKKSSLLINYGHQKFDGFMPHTASQKDFVNVIGDFKLSDKQSVTTYFGYANSYDERNGELTAGQYDTLDYSGNTRYIANDAHSAVQTFRAGIGHTYQLFSFLSNTTSIFGSAQKMDNSSAGGWSDKTPLNVGFRSVFNLNFKLSEKVMLKGVVGTEMQKMNTLAMGYSMGTDSTNLEGYNVITALRSIQETSSATASYFAQFSLLLPYQLSVTAGIGVSSMKLRLEDRLWGVNNNSSGSFIPPYYEQSYTNLLSPSVAINKKINNNSSVYAAYSTGYKAPVSSQFYIPVTGEVNQGLKPEKGTQIELGTKGYFLNHKLYYSLAVFNARFSDKMTMLSVQNSDNTATLYTYVQNDGNLNNNGLELLVSYELMDQKDQFFKSVRPFFNLTYSDFKYDGYKYQKIDKISNEVITEDYTGNQVAGVPPLLFNVGVDVVSKLGVFANVNLNYRDAMYYTSDQLNQTDAFSILNAKVGYNYHVKHFDVAIYAGGINLTSSQYYNMVFVNQLPDAYIPASNEANFYGGINLKYNF</sequence>
<name>A0A2W1NI58_9FLAO</name>
<evidence type="ECO:0000256" key="2">
    <source>
        <dbReference type="ARBA" id="ARBA00022448"/>
    </source>
</evidence>
<evidence type="ECO:0000256" key="9">
    <source>
        <dbReference type="ARBA" id="ARBA00023237"/>
    </source>
</evidence>
<dbReference type="Pfam" id="PF00593">
    <property type="entry name" value="TonB_dep_Rec_b-barrel"/>
    <property type="match status" value="1"/>
</dbReference>